<dbReference type="RefSeq" id="WP_242709326.1">
    <property type="nucleotide sequence ID" value="NZ_JALDAX010000003.1"/>
</dbReference>
<dbReference type="Proteomes" id="UP001165270">
    <property type="component" value="Unassembled WGS sequence"/>
</dbReference>
<keyword evidence="3" id="KW-1185">Reference proteome</keyword>
<feature type="region of interest" description="Disordered" evidence="1">
    <location>
        <begin position="228"/>
        <end position="251"/>
    </location>
</feature>
<gene>
    <name evidence="2" type="ORF">MQN93_11035</name>
</gene>
<dbReference type="EMBL" id="JALDAX010000003">
    <property type="protein sequence ID" value="MCI3240257.1"/>
    <property type="molecule type" value="Genomic_DNA"/>
</dbReference>
<name>A0ABS9XDU4_9ACTN</name>
<accession>A0ABS9XDU4</accession>
<feature type="compositionally biased region" description="Pro residues" evidence="1">
    <location>
        <begin position="101"/>
        <end position="112"/>
    </location>
</feature>
<reference evidence="2" key="1">
    <citation type="submission" date="2022-03" db="EMBL/GenBank/DDBJ databases">
        <title>Streptomyces 7R015 and 7R016 isolated from Barleria lupulina in Thailand.</title>
        <authorList>
            <person name="Kanchanasin P."/>
            <person name="Phongsopitanun W."/>
            <person name="Tanasupawat S."/>
        </authorList>
    </citation>
    <scope>NUCLEOTIDE SEQUENCE</scope>
    <source>
        <strain evidence="2">7R016</strain>
    </source>
</reference>
<evidence type="ECO:0000313" key="3">
    <source>
        <dbReference type="Proteomes" id="UP001165270"/>
    </source>
</evidence>
<proteinExistence type="predicted"/>
<evidence type="ECO:0000256" key="1">
    <source>
        <dbReference type="SAM" id="MobiDB-lite"/>
    </source>
</evidence>
<evidence type="ECO:0000313" key="2">
    <source>
        <dbReference type="EMBL" id="MCI3240257.1"/>
    </source>
</evidence>
<comment type="caution">
    <text evidence="2">The sequence shown here is derived from an EMBL/GenBank/DDBJ whole genome shotgun (WGS) entry which is preliminary data.</text>
</comment>
<sequence length="251" mass="27721">MPEPTIGPRCGNNPNAQLTDGDRKIIEEFRADLTAQAAIRDRIAEAARTVRLRLGPNAIAMAQRGEPIILNMNEADDLADAVLPVLRALTLRELEQLARPNTPPSRPEPKTPPADRAAEVERLREQLEEAEDTAEQLVRNVQTVGRERDGYRKAWKEEQQRRVKAEAEQEPADRAAVLLEAADAIEARQAEIERQEQDEHGFLDHETELQGAAVRDMAAHLRRLAAGAPQPGHVCPCHQTTTETTQGGGPS</sequence>
<protein>
    <submittedName>
        <fullName evidence="2">Uncharacterized protein</fullName>
    </submittedName>
</protein>
<feature type="region of interest" description="Disordered" evidence="1">
    <location>
        <begin position="96"/>
        <end position="118"/>
    </location>
</feature>
<organism evidence="2 3">
    <name type="scientific">Streptomyces spinosisporus</name>
    <dbReference type="NCBI Taxonomy" id="2927582"/>
    <lineage>
        <taxon>Bacteria</taxon>
        <taxon>Bacillati</taxon>
        <taxon>Actinomycetota</taxon>
        <taxon>Actinomycetes</taxon>
        <taxon>Kitasatosporales</taxon>
        <taxon>Streptomycetaceae</taxon>
        <taxon>Streptomyces</taxon>
    </lineage>
</organism>